<protein>
    <submittedName>
        <fullName evidence="1">4912_t:CDS:1</fullName>
    </submittedName>
</protein>
<evidence type="ECO:0000313" key="2">
    <source>
        <dbReference type="Proteomes" id="UP000789508"/>
    </source>
</evidence>
<dbReference type="Proteomes" id="UP000789508">
    <property type="component" value="Unassembled WGS sequence"/>
</dbReference>
<organism evidence="1 2">
    <name type="scientific">Ambispora leptoticha</name>
    <dbReference type="NCBI Taxonomy" id="144679"/>
    <lineage>
        <taxon>Eukaryota</taxon>
        <taxon>Fungi</taxon>
        <taxon>Fungi incertae sedis</taxon>
        <taxon>Mucoromycota</taxon>
        <taxon>Glomeromycotina</taxon>
        <taxon>Glomeromycetes</taxon>
        <taxon>Archaeosporales</taxon>
        <taxon>Ambisporaceae</taxon>
        <taxon>Ambispora</taxon>
    </lineage>
</organism>
<keyword evidence="2" id="KW-1185">Reference proteome</keyword>
<gene>
    <name evidence="1" type="ORF">ALEPTO_LOCUS10984</name>
</gene>
<dbReference type="EMBL" id="CAJVPS010014974">
    <property type="protein sequence ID" value="CAG8685084.1"/>
    <property type="molecule type" value="Genomic_DNA"/>
</dbReference>
<evidence type="ECO:0000313" key="1">
    <source>
        <dbReference type="EMBL" id="CAG8685084.1"/>
    </source>
</evidence>
<dbReference type="AlphaFoldDB" id="A0A9N9HL48"/>
<reference evidence="1" key="1">
    <citation type="submission" date="2021-06" db="EMBL/GenBank/DDBJ databases">
        <authorList>
            <person name="Kallberg Y."/>
            <person name="Tangrot J."/>
            <person name="Rosling A."/>
        </authorList>
    </citation>
    <scope>NUCLEOTIDE SEQUENCE</scope>
    <source>
        <strain evidence="1">FL130A</strain>
    </source>
</reference>
<proteinExistence type="predicted"/>
<accession>A0A9N9HL48</accession>
<comment type="caution">
    <text evidence="1">The sequence shown here is derived from an EMBL/GenBank/DDBJ whole genome shotgun (WGS) entry which is preliminary data.</text>
</comment>
<feature type="non-terminal residue" evidence="1">
    <location>
        <position position="223"/>
    </location>
</feature>
<name>A0A9N9HL48_9GLOM</name>
<dbReference type="OrthoDB" id="2437488at2759"/>
<sequence length="223" mass="25312">MSHAIVIVMAEVKQQRRDTENELSQKVLDEAFTGVAKCLFPSHVYPTQAVVKETFKAYMEEIFPDFMSNISSNNFTNHYHSNWLSQLLQKIKNNRGAVLQSVRSAVWRVFGREKLPPLKSNAAAAAIVSWKESQAVSNCYRMLFEKDNKGTLWVYTIARTAFSAVAVPTLTSAHCAFMLVVCDILLNPRLQNVQCTERRMKRCIEKYLQEFEGDGPSHDTADA</sequence>